<evidence type="ECO:0000313" key="2">
    <source>
        <dbReference type="EMBL" id="KAJ9130479.1"/>
    </source>
</evidence>
<feature type="signal peptide" evidence="1">
    <location>
        <begin position="1"/>
        <end position="18"/>
    </location>
</feature>
<reference evidence="2" key="1">
    <citation type="submission" date="2022-07" db="EMBL/GenBank/DDBJ databases">
        <title>Fungi with potential for degradation of polypropylene.</title>
        <authorList>
            <person name="Gostincar C."/>
        </authorList>
    </citation>
    <scope>NUCLEOTIDE SEQUENCE</scope>
    <source>
        <strain evidence="2">EXF-13308</strain>
    </source>
</reference>
<dbReference type="EMBL" id="JANBVO010000088">
    <property type="protein sequence ID" value="KAJ9130479.1"/>
    <property type="molecule type" value="Genomic_DNA"/>
</dbReference>
<keyword evidence="3" id="KW-1185">Reference proteome</keyword>
<dbReference type="AlphaFoldDB" id="A0AA38R0I2"/>
<evidence type="ECO:0000256" key="1">
    <source>
        <dbReference type="SAM" id="SignalP"/>
    </source>
</evidence>
<keyword evidence="1" id="KW-0732">Signal</keyword>
<proteinExistence type="predicted"/>
<name>A0AA38R0I2_9PEZI</name>
<protein>
    <submittedName>
        <fullName evidence="2">Uncharacterized protein</fullName>
    </submittedName>
</protein>
<dbReference type="Proteomes" id="UP001174694">
    <property type="component" value="Unassembled WGS sequence"/>
</dbReference>
<sequence>MISLIISVLLSLIDPVRGEPTRTSLDDNPDGDISGGQQLKQKFLDSFALICSTSSEGAKTASAVCLEQHAPAGAILRVARNCGLTSQDLAGLEKVLQILRVVARKEKSSTQAEPEILRMVVELDRGRILSLSKKVEKRGIRNFLQQAHSMLLADLESRNYGHAHRLGVAGQMALF</sequence>
<gene>
    <name evidence="2" type="ORF">NKR23_g12178</name>
</gene>
<evidence type="ECO:0000313" key="3">
    <source>
        <dbReference type="Proteomes" id="UP001174694"/>
    </source>
</evidence>
<comment type="caution">
    <text evidence="2">The sequence shown here is derived from an EMBL/GenBank/DDBJ whole genome shotgun (WGS) entry which is preliminary data.</text>
</comment>
<accession>A0AA38R0I2</accession>
<organism evidence="2 3">
    <name type="scientific">Pleurostoma richardsiae</name>
    <dbReference type="NCBI Taxonomy" id="41990"/>
    <lineage>
        <taxon>Eukaryota</taxon>
        <taxon>Fungi</taxon>
        <taxon>Dikarya</taxon>
        <taxon>Ascomycota</taxon>
        <taxon>Pezizomycotina</taxon>
        <taxon>Sordariomycetes</taxon>
        <taxon>Sordariomycetidae</taxon>
        <taxon>Calosphaeriales</taxon>
        <taxon>Pleurostomataceae</taxon>
        <taxon>Pleurostoma</taxon>
    </lineage>
</organism>
<feature type="chain" id="PRO_5041267967" evidence="1">
    <location>
        <begin position="19"/>
        <end position="175"/>
    </location>
</feature>